<dbReference type="EMBL" id="NPEA01000006">
    <property type="protein sequence ID" value="PJZ76822.1"/>
    <property type="molecule type" value="Genomic_DNA"/>
</dbReference>
<dbReference type="PROSITE" id="PS50977">
    <property type="entry name" value="HTH_TETR_2"/>
    <property type="match status" value="1"/>
</dbReference>
<protein>
    <submittedName>
        <fullName evidence="4">TetR family transcriptional regulator</fullName>
    </submittedName>
</protein>
<evidence type="ECO:0000313" key="4">
    <source>
        <dbReference type="EMBL" id="PJZ76822.1"/>
    </source>
</evidence>
<dbReference type="GO" id="GO:0003677">
    <property type="term" value="F:DNA binding"/>
    <property type="evidence" value="ECO:0007669"/>
    <property type="project" value="UniProtKB-UniRule"/>
</dbReference>
<evidence type="ECO:0000259" key="3">
    <source>
        <dbReference type="PROSITE" id="PS50977"/>
    </source>
</evidence>
<dbReference type="OrthoDB" id="268339at2"/>
<comment type="caution">
    <text evidence="4">The sequence shown here is derived from an EMBL/GenBank/DDBJ whole genome shotgun (WGS) entry which is preliminary data.</text>
</comment>
<proteinExistence type="predicted"/>
<accession>A0A2M9ZXM9</accession>
<dbReference type="InterPro" id="IPR001647">
    <property type="entry name" value="HTH_TetR"/>
</dbReference>
<evidence type="ECO:0000256" key="2">
    <source>
        <dbReference type="PROSITE-ProRule" id="PRU00335"/>
    </source>
</evidence>
<dbReference type="Pfam" id="PF17929">
    <property type="entry name" value="TetR_C_34"/>
    <property type="match status" value="1"/>
</dbReference>
<dbReference type="Proteomes" id="UP000231843">
    <property type="component" value="Unassembled WGS sequence"/>
</dbReference>
<gene>
    <name evidence="4" type="ORF">CH365_12460</name>
</gene>
<dbReference type="Pfam" id="PF00440">
    <property type="entry name" value="TetR_N"/>
    <property type="match status" value="1"/>
</dbReference>
<dbReference type="PRINTS" id="PR00455">
    <property type="entry name" value="HTHTETR"/>
</dbReference>
<reference evidence="4 5" key="1">
    <citation type="submission" date="2017-07" db="EMBL/GenBank/DDBJ databases">
        <title>Leptospira spp. isolated from tropical soils.</title>
        <authorList>
            <person name="Thibeaux R."/>
            <person name="Iraola G."/>
            <person name="Ferres I."/>
            <person name="Bierque E."/>
            <person name="Girault D."/>
            <person name="Soupe-Gilbert M.-E."/>
            <person name="Picardeau M."/>
            <person name="Goarant C."/>
        </authorList>
    </citation>
    <scope>NUCLEOTIDE SEQUENCE [LARGE SCALE GENOMIC DNA]</scope>
    <source>
        <strain evidence="4 5">ES4-C-A1</strain>
    </source>
</reference>
<organism evidence="4 5">
    <name type="scientific">Leptospira neocaledonica</name>
    <dbReference type="NCBI Taxonomy" id="2023192"/>
    <lineage>
        <taxon>Bacteria</taxon>
        <taxon>Pseudomonadati</taxon>
        <taxon>Spirochaetota</taxon>
        <taxon>Spirochaetia</taxon>
        <taxon>Leptospirales</taxon>
        <taxon>Leptospiraceae</taxon>
        <taxon>Leptospira</taxon>
    </lineage>
</organism>
<sequence length="213" mass="25224">MDKKRARRPEEKEIRKQSIVAALRELLVKQKHPLPSTQEIAEAAGVTKGVIYFYFRTREEIFLTLHLQETESFFKEMAELLEGPEYSLSKLKEKIIHQFSKNEIFMFVGLIIPGILESNVDHDFLYEFKKNTSDGMDELARIWLSRETRLTIANARKFILRFYFLGLMLWQHHNPPKEVKEAFLNKNLWLLEGELDQVLSESFDWLWKGMNSN</sequence>
<feature type="domain" description="HTH tetR-type" evidence="3">
    <location>
        <begin position="13"/>
        <end position="73"/>
    </location>
</feature>
<keyword evidence="1 2" id="KW-0238">DNA-binding</keyword>
<name>A0A2M9ZXM9_9LEPT</name>
<dbReference type="SUPFAM" id="SSF46689">
    <property type="entry name" value="Homeodomain-like"/>
    <property type="match status" value="1"/>
</dbReference>
<evidence type="ECO:0000256" key="1">
    <source>
        <dbReference type="ARBA" id="ARBA00023125"/>
    </source>
</evidence>
<dbReference type="InterPro" id="IPR041483">
    <property type="entry name" value="TetR_C_34"/>
</dbReference>
<dbReference type="RefSeq" id="WP_100768890.1">
    <property type="nucleotide sequence ID" value="NZ_NPEA01000006.1"/>
</dbReference>
<dbReference type="AlphaFoldDB" id="A0A2M9ZXM9"/>
<feature type="DNA-binding region" description="H-T-H motif" evidence="2">
    <location>
        <begin position="36"/>
        <end position="55"/>
    </location>
</feature>
<keyword evidence="5" id="KW-1185">Reference proteome</keyword>
<dbReference type="InterPro" id="IPR009057">
    <property type="entry name" value="Homeodomain-like_sf"/>
</dbReference>
<evidence type="ECO:0000313" key="5">
    <source>
        <dbReference type="Proteomes" id="UP000231843"/>
    </source>
</evidence>
<dbReference type="Gene3D" id="1.10.357.10">
    <property type="entry name" value="Tetracycline Repressor, domain 2"/>
    <property type="match status" value="1"/>
</dbReference>